<gene>
    <name evidence="1" type="ORF">GCK32_011030</name>
</gene>
<dbReference type="PANTHER" id="PTHR33936">
    <property type="entry name" value="PROTEIN CBG17840"/>
    <property type="match status" value="1"/>
</dbReference>
<keyword evidence="2" id="KW-1185">Reference proteome</keyword>
<organism evidence="1 2">
    <name type="scientific">Trichostrongylus colubriformis</name>
    <name type="common">Black scour worm</name>
    <dbReference type="NCBI Taxonomy" id="6319"/>
    <lineage>
        <taxon>Eukaryota</taxon>
        <taxon>Metazoa</taxon>
        <taxon>Ecdysozoa</taxon>
        <taxon>Nematoda</taxon>
        <taxon>Chromadorea</taxon>
        <taxon>Rhabditida</taxon>
        <taxon>Rhabditina</taxon>
        <taxon>Rhabditomorpha</taxon>
        <taxon>Strongyloidea</taxon>
        <taxon>Trichostrongylidae</taxon>
        <taxon>Trichostrongylus</taxon>
    </lineage>
</organism>
<reference evidence="1 2" key="1">
    <citation type="submission" date="2019-10" db="EMBL/GenBank/DDBJ databases">
        <title>Assembly and Annotation for the nematode Trichostrongylus colubriformis.</title>
        <authorList>
            <person name="Martin J."/>
        </authorList>
    </citation>
    <scope>NUCLEOTIDE SEQUENCE [LARGE SCALE GENOMIC DNA]</scope>
    <source>
        <strain evidence="1">G859</strain>
        <tissue evidence="1">Whole worm</tissue>
    </source>
</reference>
<proteinExistence type="predicted"/>
<dbReference type="Proteomes" id="UP001331761">
    <property type="component" value="Unassembled WGS sequence"/>
</dbReference>
<dbReference type="EMBL" id="WIXE01003599">
    <property type="protein sequence ID" value="KAK5983793.1"/>
    <property type="molecule type" value="Genomic_DNA"/>
</dbReference>
<sequence>MDKCTTFYQRSKEHKKSGTVLLLRCNRAGRIKNTAKIRVRTTRKDNAYCSCFLTVEYRNDSTVAVKGCFGHAGHELDPALLRLSPEQHEYLKMLLEDMEE</sequence>
<dbReference type="PANTHER" id="PTHR33936:SF24">
    <property type="entry name" value="C2H2-TYPE DOMAIN-CONTAINING PROTEIN"/>
    <property type="match status" value="1"/>
</dbReference>
<comment type="caution">
    <text evidence="1">The sequence shown here is derived from an EMBL/GenBank/DDBJ whole genome shotgun (WGS) entry which is preliminary data.</text>
</comment>
<dbReference type="InterPro" id="IPR052797">
    <property type="entry name" value="RegFact_GeneExpr_CellDeath"/>
</dbReference>
<dbReference type="AlphaFoldDB" id="A0AAN8IU90"/>
<accession>A0AAN8IU90</accession>
<evidence type="ECO:0000313" key="2">
    <source>
        <dbReference type="Proteomes" id="UP001331761"/>
    </source>
</evidence>
<protein>
    <submittedName>
        <fullName evidence="1">Uncharacterized protein</fullName>
    </submittedName>
</protein>
<name>A0AAN8IU90_TRICO</name>
<evidence type="ECO:0000313" key="1">
    <source>
        <dbReference type="EMBL" id="KAK5983793.1"/>
    </source>
</evidence>